<dbReference type="Pfam" id="PF02518">
    <property type="entry name" value="HATPase_c"/>
    <property type="match status" value="1"/>
</dbReference>
<dbReference type="Pfam" id="PF00512">
    <property type="entry name" value="HisKA"/>
    <property type="match status" value="1"/>
</dbReference>
<evidence type="ECO:0000313" key="17">
    <source>
        <dbReference type="Proteomes" id="UP001595962"/>
    </source>
</evidence>
<evidence type="ECO:0000256" key="7">
    <source>
        <dbReference type="ARBA" id="ARBA00022692"/>
    </source>
</evidence>
<dbReference type="InterPro" id="IPR006189">
    <property type="entry name" value="CHASE_dom"/>
</dbReference>
<feature type="transmembrane region" description="Helical" evidence="12">
    <location>
        <begin position="471"/>
        <end position="493"/>
    </location>
</feature>
<dbReference type="Gene3D" id="1.10.287.130">
    <property type="match status" value="1"/>
</dbReference>
<evidence type="ECO:0000313" key="16">
    <source>
        <dbReference type="EMBL" id="MFC4653726.1"/>
    </source>
</evidence>
<keyword evidence="5" id="KW-0597">Phosphoprotein</keyword>
<keyword evidence="10" id="KW-0902">Two-component regulatory system</keyword>
<proteinExistence type="predicted"/>
<comment type="catalytic activity">
    <reaction evidence="1">
        <text>ATP + protein L-histidine = ADP + protein N-phospho-L-histidine.</text>
        <dbReference type="EC" id="2.7.13.3"/>
    </reaction>
</comment>
<dbReference type="RefSeq" id="WP_377331226.1">
    <property type="nucleotide sequence ID" value="NZ_JBHSGB010000001.1"/>
</dbReference>
<organism evidence="16 17">
    <name type="scientific">Rheinheimera marina</name>
    <dbReference type="NCBI Taxonomy" id="1774958"/>
    <lineage>
        <taxon>Bacteria</taxon>
        <taxon>Pseudomonadati</taxon>
        <taxon>Pseudomonadota</taxon>
        <taxon>Gammaproteobacteria</taxon>
        <taxon>Chromatiales</taxon>
        <taxon>Chromatiaceae</taxon>
        <taxon>Rheinheimera</taxon>
    </lineage>
</organism>
<evidence type="ECO:0000256" key="3">
    <source>
        <dbReference type="ARBA" id="ARBA00012438"/>
    </source>
</evidence>
<dbReference type="SUPFAM" id="SSF55874">
    <property type="entry name" value="ATPase domain of HSP90 chaperone/DNA topoisomerase II/histidine kinase"/>
    <property type="match status" value="1"/>
</dbReference>
<evidence type="ECO:0000256" key="4">
    <source>
        <dbReference type="ARBA" id="ARBA00022475"/>
    </source>
</evidence>
<dbReference type="PRINTS" id="PR00344">
    <property type="entry name" value="BCTRLSENSOR"/>
</dbReference>
<evidence type="ECO:0000256" key="9">
    <source>
        <dbReference type="ARBA" id="ARBA00022989"/>
    </source>
</evidence>
<feature type="transmembrane region" description="Helical" evidence="12">
    <location>
        <begin position="187"/>
        <end position="205"/>
    </location>
</feature>
<dbReference type="NCBIfam" id="TIGR00229">
    <property type="entry name" value="sensory_box"/>
    <property type="match status" value="1"/>
</dbReference>
<evidence type="ECO:0000259" key="14">
    <source>
        <dbReference type="PROSITE" id="PS50112"/>
    </source>
</evidence>
<gene>
    <name evidence="16" type="ORF">ACFO3I_01680</name>
</gene>
<dbReference type="InterPro" id="IPR042240">
    <property type="entry name" value="CHASE_sf"/>
</dbReference>
<keyword evidence="16" id="KW-0547">Nucleotide-binding</keyword>
<dbReference type="EMBL" id="JBHSGB010000001">
    <property type="protein sequence ID" value="MFC4653726.1"/>
    <property type="molecule type" value="Genomic_DNA"/>
</dbReference>
<evidence type="ECO:0000259" key="15">
    <source>
        <dbReference type="PROSITE" id="PS50839"/>
    </source>
</evidence>
<dbReference type="InterPro" id="IPR005467">
    <property type="entry name" value="His_kinase_dom"/>
</dbReference>
<dbReference type="Proteomes" id="UP001595962">
    <property type="component" value="Unassembled WGS sequence"/>
</dbReference>
<evidence type="ECO:0000256" key="2">
    <source>
        <dbReference type="ARBA" id="ARBA00004651"/>
    </source>
</evidence>
<dbReference type="Pfam" id="PF03924">
    <property type="entry name" value="CHASE"/>
    <property type="match status" value="1"/>
</dbReference>
<feature type="transmembrane region" description="Helical" evidence="12">
    <location>
        <begin position="152"/>
        <end position="175"/>
    </location>
</feature>
<comment type="subcellular location">
    <subcellularLocation>
        <location evidence="2">Cell membrane</location>
        <topology evidence="2">Multi-pass membrane protein</topology>
    </subcellularLocation>
</comment>
<feature type="transmembrane region" description="Helical" evidence="12">
    <location>
        <begin position="116"/>
        <end position="140"/>
    </location>
</feature>
<evidence type="ECO:0000256" key="8">
    <source>
        <dbReference type="ARBA" id="ARBA00022777"/>
    </source>
</evidence>
<reference evidence="17" key="1">
    <citation type="journal article" date="2019" name="Int. J. Syst. Evol. Microbiol.">
        <title>The Global Catalogue of Microorganisms (GCM) 10K type strain sequencing project: providing services to taxonomists for standard genome sequencing and annotation.</title>
        <authorList>
            <consortium name="The Broad Institute Genomics Platform"/>
            <consortium name="The Broad Institute Genome Sequencing Center for Infectious Disease"/>
            <person name="Wu L."/>
            <person name="Ma J."/>
        </authorList>
    </citation>
    <scope>NUCLEOTIDE SEQUENCE [LARGE SCALE GENOMIC DNA]</scope>
    <source>
        <strain evidence="17">DT28</strain>
    </source>
</reference>
<dbReference type="InterPro" id="IPR035965">
    <property type="entry name" value="PAS-like_dom_sf"/>
</dbReference>
<evidence type="ECO:0000256" key="11">
    <source>
        <dbReference type="ARBA" id="ARBA00023136"/>
    </source>
</evidence>
<feature type="transmembrane region" description="Helical" evidence="12">
    <location>
        <begin position="79"/>
        <end position="104"/>
    </location>
</feature>
<dbReference type="SUPFAM" id="SSF55785">
    <property type="entry name" value="PYP-like sensor domain (PAS domain)"/>
    <property type="match status" value="1"/>
</dbReference>
<comment type="caution">
    <text evidence="16">The sequence shown here is derived from an EMBL/GenBank/DDBJ whole genome shotgun (WGS) entry which is preliminary data.</text>
</comment>
<keyword evidence="4" id="KW-1003">Cell membrane</keyword>
<dbReference type="InterPro" id="IPR000014">
    <property type="entry name" value="PAS"/>
</dbReference>
<dbReference type="Pfam" id="PF05231">
    <property type="entry name" value="MASE1"/>
    <property type="match status" value="1"/>
</dbReference>
<dbReference type="InterPro" id="IPR004358">
    <property type="entry name" value="Sig_transdc_His_kin-like_C"/>
</dbReference>
<feature type="domain" description="CHASE" evidence="15">
    <location>
        <begin position="305"/>
        <end position="408"/>
    </location>
</feature>
<dbReference type="InterPro" id="IPR036890">
    <property type="entry name" value="HATPase_C_sf"/>
</dbReference>
<dbReference type="SMART" id="SM01079">
    <property type="entry name" value="CHASE"/>
    <property type="match status" value="1"/>
</dbReference>
<dbReference type="PROSITE" id="PS50839">
    <property type="entry name" value="CHASE"/>
    <property type="match status" value="1"/>
</dbReference>
<dbReference type="PANTHER" id="PTHR43711:SF31">
    <property type="entry name" value="HISTIDINE KINASE"/>
    <property type="match status" value="1"/>
</dbReference>
<dbReference type="Gene3D" id="3.30.450.20">
    <property type="entry name" value="PAS domain"/>
    <property type="match status" value="1"/>
</dbReference>
<dbReference type="Gene3D" id="3.30.450.350">
    <property type="entry name" value="CHASE domain"/>
    <property type="match status" value="1"/>
</dbReference>
<accession>A0ABV9JGS7</accession>
<dbReference type="InterPro" id="IPR003594">
    <property type="entry name" value="HATPase_dom"/>
</dbReference>
<dbReference type="InterPro" id="IPR003661">
    <property type="entry name" value="HisK_dim/P_dom"/>
</dbReference>
<evidence type="ECO:0000256" key="12">
    <source>
        <dbReference type="SAM" id="Phobius"/>
    </source>
</evidence>
<keyword evidence="8" id="KW-0418">Kinase</keyword>
<dbReference type="SUPFAM" id="SSF47384">
    <property type="entry name" value="Homodimeric domain of signal transducing histidine kinase"/>
    <property type="match status" value="1"/>
</dbReference>
<keyword evidence="11 12" id="KW-0472">Membrane</keyword>
<feature type="transmembrane region" description="Helical" evidence="12">
    <location>
        <begin position="44"/>
        <end position="67"/>
    </location>
</feature>
<dbReference type="PANTHER" id="PTHR43711">
    <property type="entry name" value="TWO-COMPONENT HISTIDINE KINASE"/>
    <property type="match status" value="1"/>
</dbReference>
<dbReference type="Gene3D" id="3.30.565.10">
    <property type="entry name" value="Histidine kinase-like ATPase, C-terminal domain"/>
    <property type="match status" value="1"/>
</dbReference>
<dbReference type="SMART" id="SM00387">
    <property type="entry name" value="HATPase_c"/>
    <property type="match status" value="1"/>
</dbReference>
<sequence length="866" mass="95966">MLNSEPLRTLGQALVMVVSYLLLGTAALNLAIAPAFATALFPPIGVAVALTLLWGNRTLAAVWLSALLLDFSTTNGHTWWISAVIATNSCLSVALAVTLVRRYASFHPALTFERSIIGLMLLAGPVSCLLGSSLSVLLLVQTGHISADQLVLTWLTWWVGDALGVTLFVPLVFVVLAKPRSIWRPRFLTLALPMLISMALVTSLYSRVLLQHQESTQQQFFEQAKQVSSSFQFRLSRVIQQMQALERLLALNPQLTQQQFADFLLDYNWADSGVLAFDYLQWLSPEQQAQLPAAIQLRNFQQDTPPTSYAAVTLLTATASGDTSRLGLNMWSEKQRQDALDYAVVSGKISMTTPVRLQTGESAVLLFLPRFKPASSGLTEESGWPGLSGFICAVLSTDLLVDSSLKQFDHSNFHLTITELASHQPFHNEALTLPDYAHYLDWNQIWSFAGRSVELRLQPSKAFLDRHSALYSWYVLAGGLVLCSLLGIFLLILTGRSARTEHLIAQRTKELSSILDNANESIIIVDQQGLIERVNKETSALFGYEVDELLKAPVSKLLAILPDHRNHQLLQPLQLDQLQAWVGQTRELTGLHQSGEQLPLEIGLSRVDLADKHLFTLMLHDLRERKKVERMKSEFISTVSHELRTPLTSIKGSLGLLVGGVAGPLPAQASQLLQIAKMNTDRLTRLVNDILDIEKLEFGQLKLQPAETDIAAVMQEALQQNQAYAEQYQVRLTFNGDADPGHYCLYLDKFRLLQVLSNLISNAVKFSPIQAEVQLGYQIVGQFVELRVQDQGCGIAESFRSKIFDKFAQADSSDSRNNQGSGLGLNISKTLVEMMQGRIDFESEIGAGTTFILYFPLYPATHANPS</sequence>
<dbReference type="InterPro" id="IPR007895">
    <property type="entry name" value="MASE1"/>
</dbReference>
<dbReference type="InterPro" id="IPR050736">
    <property type="entry name" value="Sensor_HK_Regulatory"/>
</dbReference>
<keyword evidence="7 12" id="KW-0812">Transmembrane</keyword>
<dbReference type="PROSITE" id="PS50112">
    <property type="entry name" value="PAS"/>
    <property type="match status" value="1"/>
</dbReference>
<feature type="domain" description="Histidine kinase" evidence="13">
    <location>
        <begin position="638"/>
        <end position="859"/>
    </location>
</feature>
<dbReference type="Pfam" id="PF13426">
    <property type="entry name" value="PAS_9"/>
    <property type="match status" value="1"/>
</dbReference>
<name>A0ABV9JGS7_9GAMM</name>
<keyword evidence="9 12" id="KW-1133">Transmembrane helix</keyword>
<dbReference type="CDD" id="cd00082">
    <property type="entry name" value="HisKA"/>
    <property type="match status" value="1"/>
</dbReference>
<dbReference type="EC" id="2.7.13.3" evidence="3"/>
<evidence type="ECO:0000259" key="13">
    <source>
        <dbReference type="PROSITE" id="PS50109"/>
    </source>
</evidence>
<keyword evidence="6" id="KW-0808">Transferase</keyword>
<evidence type="ECO:0000256" key="10">
    <source>
        <dbReference type="ARBA" id="ARBA00023012"/>
    </source>
</evidence>
<keyword evidence="16" id="KW-0067">ATP-binding</keyword>
<dbReference type="GO" id="GO:0005524">
    <property type="term" value="F:ATP binding"/>
    <property type="evidence" value="ECO:0007669"/>
    <property type="project" value="UniProtKB-KW"/>
</dbReference>
<dbReference type="SMART" id="SM00091">
    <property type="entry name" value="PAS"/>
    <property type="match status" value="1"/>
</dbReference>
<dbReference type="InterPro" id="IPR036097">
    <property type="entry name" value="HisK_dim/P_sf"/>
</dbReference>
<evidence type="ECO:0000256" key="6">
    <source>
        <dbReference type="ARBA" id="ARBA00022679"/>
    </source>
</evidence>
<feature type="domain" description="PAS" evidence="14">
    <location>
        <begin position="507"/>
        <end position="550"/>
    </location>
</feature>
<evidence type="ECO:0000256" key="5">
    <source>
        <dbReference type="ARBA" id="ARBA00022553"/>
    </source>
</evidence>
<feature type="transmembrane region" description="Helical" evidence="12">
    <location>
        <begin position="12"/>
        <end position="32"/>
    </location>
</feature>
<dbReference type="PROSITE" id="PS50109">
    <property type="entry name" value="HIS_KIN"/>
    <property type="match status" value="1"/>
</dbReference>
<keyword evidence="17" id="KW-1185">Reference proteome</keyword>
<evidence type="ECO:0000256" key="1">
    <source>
        <dbReference type="ARBA" id="ARBA00000085"/>
    </source>
</evidence>
<dbReference type="CDD" id="cd00130">
    <property type="entry name" value="PAS"/>
    <property type="match status" value="1"/>
</dbReference>
<protein>
    <recommendedName>
        <fullName evidence="3">histidine kinase</fullName>
        <ecNumber evidence="3">2.7.13.3</ecNumber>
    </recommendedName>
</protein>
<dbReference type="SMART" id="SM00388">
    <property type="entry name" value="HisKA"/>
    <property type="match status" value="1"/>
</dbReference>